<evidence type="ECO:0000313" key="2">
    <source>
        <dbReference type="EMBL" id="TVU13455.1"/>
    </source>
</evidence>
<gene>
    <name evidence="2" type="ORF">EJB05_40512</name>
</gene>
<sequence>MQNSKTPAVTAQTRRTFARAWLRLSGGALSPTTQTREQAPSSVSPTTYSACARYNSGTGGSATCENSIDAVSSESSTSPFWYFQ</sequence>
<reference evidence="2 3" key="1">
    <citation type="journal article" date="2019" name="Sci. Rep.">
        <title>A high-quality genome of Eragrostis curvula grass provides insights into Poaceae evolution and supports new strategies to enhance forage quality.</title>
        <authorList>
            <person name="Carballo J."/>
            <person name="Santos B.A.C.M."/>
            <person name="Zappacosta D."/>
            <person name="Garbus I."/>
            <person name="Selva J.P."/>
            <person name="Gallo C.A."/>
            <person name="Diaz A."/>
            <person name="Albertini E."/>
            <person name="Caccamo M."/>
            <person name="Echenique V."/>
        </authorList>
    </citation>
    <scope>NUCLEOTIDE SEQUENCE [LARGE SCALE GENOMIC DNA]</scope>
    <source>
        <strain evidence="3">cv. Victoria</strain>
        <tissue evidence="2">Leaf</tissue>
    </source>
</reference>
<feature type="compositionally biased region" description="Polar residues" evidence="1">
    <location>
        <begin position="30"/>
        <end position="47"/>
    </location>
</feature>
<dbReference type="AlphaFoldDB" id="A0A5J9TQC2"/>
<evidence type="ECO:0000313" key="3">
    <source>
        <dbReference type="Proteomes" id="UP000324897"/>
    </source>
</evidence>
<feature type="non-terminal residue" evidence="2">
    <location>
        <position position="1"/>
    </location>
</feature>
<name>A0A5J9TQC2_9POAL</name>
<proteinExistence type="predicted"/>
<evidence type="ECO:0000256" key="1">
    <source>
        <dbReference type="SAM" id="MobiDB-lite"/>
    </source>
</evidence>
<comment type="caution">
    <text evidence="2">The sequence shown here is derived from an EMBL/GenBank/DDBJ whole genome shotgun (WGS) entry which is preliminary data.</text>
</comment>
<dbReference type="Gramene" id="TVU13455">
    <property type="protein sequence ID" value="TVU13455"/>
    <property type="gene ID" value="EJB05_40512"/>
</dbReference>
<feature type="region of interest" description="Disordered" evidence="1">
    <location>
        <begin position="28"/>
        <end position="47"/>
    </location>
</feature>
<protein>
    <submittedName>
        <fullName evidence="2">Uncharacterized protein</fullName>
    </submittedName>
</protein>
<dbReference type="EMBL" id="RWGY01000034">
    <property type="protein sequence ID" value="TVU13455.1"/>
    <property type="molecule type" value="Genomic_DNA"/>
</dbReference>
<organism evidence="2 3">
    <name type="scientific">Eragrostis curvula</name>
    <name type="common">weeping love grass</name>
    <dbReference type="NCBI Taxonomy" id="38414"/>
    <lineage>
        <taxon>Eukaryota</taxon>
        <taxon>Viridiplantae</taxon>
        <taxon>Streptophyta</taxon>
        <taxon>Embryophyta</taxon>
        <taxon>Tracheophyta</taxon>
        <taxon>Spermatophyta</taxon>
        <taxon>Magnoliopsida</taxon>
        <taxon>Liliopsida</taxon>
        <taxon>Poales</taxon>
        <taxon>Poaceae</taxon>
        <taxon>PACMAD clade</taxon>
        <taxon>Chloridoideae</taxon>
        <taxon>Eragrostideae</taxon>
        <taxon>Eragrostidinae</taxon>
        <taxon>Eragrostis</taxon>
    </lineage>
</organism>
<accession>A0A5J9TQC2</accession>
<keyword evidence="3" id="KW-1185">Reference proteome</keyword>
<dbReference type="Proteomes" id="UP000324897">
    <property type="component" value="Unassembled WGS sequence"/>
</dbReference>